<dbReference type="SFLD" id="SFLDG01099">
    <property type="entry name" value="Uncharacterised_Radical_SAM_Su"/>
    <property type="match status" value="1"/>
</dbReference>
<dbReference type="InterPro" id="IPR040085">
    <property type="entry name" value="MJ0674-like"/>
</dbReference>
<evidence type="ECO:0000256" key="1">
    <source>
        <dbReference type="ARBA" id="ARBA00022691"/>
    </source>
</evidence>
<dbReference type="PANTHER" id="PTHR43075">
    <property type="entry name" value="FORMATE LYASE ACTIVATING ENZYME, PUTATIVE (AFU_ORTHOLOGUE AFUA_2G15630)-RELATED"/>
    <property type="match status" value="1"/>
</dbReference>
<dbReference type="Proteomes" id="UP000196710">
    <property type="component" value="Chromosome"/>
</dbReference>
<accession>A0A1Z2XV24</accession>
<dbReference type="Pfam" id="PF04055">
    <property type="entry name" value="Radical_SAM"/>
    <property type="match status" value="1"/>
</dbReference>
<keyword evidence="9" id="KW-1185">Reference proteome</keyword>
<evidence type="ECO:0000256" key="3">
    <source>
        <dbReference type="ARBA" id="ARBA00023004"/>
    </source>
</evidence>
<proteinExistence type="predicted"/>
<sequence length="288" mass="31806">MNCKLCPRMCGRERDGGAPCHSGEEMRIARAALHFWEEPPISGKNGSGAVFFAGCPLGCRYCQNYDISRGITPGRAVTPEELSGIFFDLAAQGAHNINLVTATQFVPGVRRALLYRKPPVPVVYNTSGYERRETLRALEGLVDIYLPDFKYAEGGLAKDLSGARDYPETAIKAIHEMVRQAGPPEYDENGMMKRGVLIRHLILPGHTKNSIAALELIAREFPGIPVSLMAQYTPWGQARDGIPGYPELSRGITKRELLKVQDALFELGLEGFVQSRKARGAQFIPEFQ</sequence>
<evidence type="ECO:0000313" key="10">
    <source>
        <dbReference type="Proteomes" id="UP000596035"/>
    </source>
</evidence>
<organism evidence="8 10">
    <name type="scientific">Acutalibacter muris</name>
    <dbReference type="NCBI Taxonomy" id="1796620"/>
    <lineage>
        <taxon>Bacteria</taxon>
        <taxon>Bacillati</taxon>
        <taxon>Bacillota</taxon>
        <taxon>Clostridia</taxon>
        <taxon>Eubacteriales</taxon>
        <taxon>Acutalibacteraceae</taxon>
        <taxon>Acutalibacter</taxon>
    </lineage>
</organism>
<dbReference type="EMBL" id="CP065321">
    <property type="protein sequence ID" value="QQR31573.1"/>
    <property type="molecule type" value="Genomic_DNA"/>
</dbReference>
<reference evidence="9" key="2">
    <citation type="submission" date="2017-05" db="EMBL/GenBank/DDBJ databases">
        <title>Improved OligoMM genomes.</title>
        <authorList>
            <person name="Garzetti D."/>
        </authorList>
    </citation>
    <scope>NUCLEOTIDE SEQUENCE [LARGE SCALE GENOMIC DNA]</scope>
    <source>
        <strain evidence="9">KB18</strain>
    </source>
</reference>
<dbReference type="PANTHER" id="PTHR43075:SF1">
    <property type="entry name" value="FORMATE LYASE ACTIVATING ENZYME, PUTATIVE (AFU_ORTHOLOGUE AFUA_2G15630)-RELATED"/>
    <property type="match status" value="1"/>
</dbReference>
<keyword evidence="4 5" id="KW-0411">Iron-sulfur</keyword>
<keyword evidence="1 5" id="KW-0949">S-adenosyl-L-methionine</keyword>
<evidence type="ECO:0000313" key="7">
    <source>
        <dbReference type="EMBL" id="ASB42293.1"/>
    </source>
</evidence>
<evidence type="ECO:0000259" key="6">
    <source>
        <dbReference type="Pfam" id="PF04055"/>
    </source>
</evidence>
<dbReference type="GO" id="GO:0003824">
    <property type="term" value="F:catalytic activity"/>
    <property type="evidence" value="ECO:0007669"/>
    <property type="project" value="InterPro"/>
</dbReference>
<dbReference type="SFLD" id="SFLDS00029">
    <property type="entry name" value="Radical_SAM"/>
    <property type="match status" value="1"/>
</dbReference>
<feature type="binding site" evidence="5">
    <location>
        <position position="55"/>
    </location>
    <ligand>
        <name>[4Fe-4S] cluster</name>
        <dbReference type="ChEBI" id="CHEBI:49883"/>
        <note>4Fe-4S-S-AdoMet</note>
    </ligand>
</feature>
<dbReference type="PIRSF" id="PIRSF004869">
    <property type="entry name" value="PflX_prd"/>
    <property type="match status" value="1"/>
</dbReference>
<dbReference type="EMBL" id="CP021422">
    <property type="protein sequence ID" value="ASB42293.1"/>
    <property type="molecule type" value="Genomic_DNA"/>
</dbReference>
<dbReference type="Proteomes" id="UP000596035">
    <property type="component" value="Chromosome"/>
</dbReference>
<dbReference type="InterPro" id="IPR013785">
    <property type="entry name" value="Aldolase_TIM"/>
</dbReference>
<name>A0A1Z2XV24_9FIRM</name>
<dbReference type="Gene3D" id="3.20.20.70">
    <property type="entry name" value="Aldolase class I"/>
    <property type="match status" value="1"/>
</dbReference>
<keyword evidence="3 5" id="KW-0408">Iron</keyword>
<evidence type="ECO:0000256" key="2">
    <source>
        <dbReference type="ARBA" id="ARBA00022723"/>
    </source>
</evidence>
<dbReference type="RefSeq" id="WP_066538166.1">
    <property type="nucleotide sequence ID" value="NZ_CP021422.1"/>
</dbReference>
<feature type="binding site" evidence="5">
    <location>
        <position position="59"/>
    </location>
    <ligand>
        <name>[4Fe-4S] cluster</name>
        <dbReference type="ChEBI" id="CHEBI:49883"/>
        <note>4Fe-4S-S-AdoMet</note>
    </ligand>
</feature>
<protein>
    <submittedName>
        <fullName evidence="8">Radical SAM protein</fullName>
    </submittedName>
</protein>
<comment type="cofactor">
    <cofactor evidence="5">
        <name>[4Fe-4S] cluster</name>
        <dbReference type="ChEBI" id="CHEBI:49883"/>
    </cofactor>
    <text evidence="5">Binds 1 [4Fe-4S] cluster. The cluster is coordinated with 3 cysteines and an exchangeable S-adenosyl-L-methionine.</text>
</comment>
<dbReference type="InterPro" id="IPR007197">
    <property type="entry name" value="rSAM"/>
</dbReference>
<dbReference type="GO" id="GO:0046872">
    <property type="term" value="F:metal ion binding"/>
    <property type="evidence" value="ECO:0007669"/>
    <property type="project" value="UniProtKB-KW"/>
</dbReference>
<dbReference type="InterPro" id="IPR058240">
    <property type="entry name" value="rSAM_sf"/>
</dbReference>
<feature type="domain" description="Radical SAM core" evidence="6">
    <location>
        <begin position="51"/>
        <end position="212"/>
    </location>
</feature>
<dbReference type="GO" id="GO:0051536">
    <property type="term" value="F:iron-sulfur cluster binding"/>
    <property type="evidence" value="ECO:0007669"/>
    <property type="project" value="UniProtKB-KW"/>
</dbReference>
<dbReference type="InterPro" id="IPR016431">
    <property type="entry name" value="Pyrv-formate_lyase-activ_prd"/>
</dbReference>
<dbReference type="KEGG" id="amur:ADH66_17515"/>
<evidence type="ECO:0000256" key="5">
    <source>
        <dbReference type="PIRSR" id="PIRSR004869-50"/>
    </source>
</evidence>
<evidence type="ECO:0000313" key="8">
    <source>
        <dbReference type="EMBL" id="QQR31573.1"/>
    </source>
</evidence>
<reference evidence="7" key="1">
    <citation type="journal article" date="2017" name="Genome Announc.">
        <title>High-Quality Whole-Genome Sequences of the Oligo-Mouse-Microbiota Bacterial Community.</title>
        <authorList>
            <person name="Garzetti D."/>
            <person name="Brugiroux S."/>
            <person name="Bunk B."/>
            <person name="Pukall R."/>
            <person name="McCoy K.D."/>
            <person name="Macpherson A.J."/>
            <person name="Stecher B."/>
        </authorList>
    </citation>
    <scope>NUCLEOTIDE SEQUENCE</scope>
    <source>
        <strain evidence="7">KB18</strain>
    </source>
</reference>
<gene>
    <name evidence="7" type="ORF">ADH66_17515</name>
    <name evidence="8" type="ORF">I5Q82_07915</name>
</gene>
<evidence type="ECO:0000256" key="4">
    <source>
        <dbReference type="ARBA" id="ARBA00023014"/>
    </source>
</evidence>
<evidence type="ECO:0000313" key="9">
    <source>
        <dbReference type="Proteomes" id="UP000196710"/>
    </source>
</evidence>
<keyword evidence="2 5" id="KW-0479">Metal-binding</keyword>
<feature type="binding site" evidence="5">
    <location>
        <position position="62"/>
    </location>
    <ligand>
        <name>[4Fe-4S] cluster</name>
        <dbReference type="ChEBI" id="CHEBI:49883"/>
        <note>4Fe-4S-S-AdoMet</note>
    </ligand>
</feature>
<reference evidence="8 10" key="3">
    <citation type="submission" date="2020-11" db="EMBL/GenBank/DDBJ databases">
        <title>Closed and high quality bacterial genomes of the OMM12 community.</title>
        <authorList>
            <person name="Marbouty M."/>
            <person name="Lamy-Besnier Q."/>
            <person name="Debarbieux L."/>
            <person name="Koszul R."/>
        </authorList>
    </citation>
    <scope>NUCLEOTIDE SEQUENCE [LARGE SCALE GENOMIC DNA]</scope>
    <source>
        <strain evidence="8 10">KB18</strain>
    </source>
</reference>
<dbReference type="AlphaFoldDB" id="A0A1Z2XV24"/>
<dbReference type="SUPFAM" id="SSF102114">
    <property type="entry name" value="Radical SAM enzymes"/>
    <property type="match status" value="1"/>
</dbReference>